<accession>A0A4S2CSI3</accession>
<dbReference type="Pfam" id="PF20995">
    <property type="entry name" value="Tla3_C"/>
    <property type="match status" value="1"/>
</dbReference>
<evidence type="ECO:0000256" key="1">
    <source>
        <dbReference type="SAM" id="MobiDB-lite"/>
    </source>
</evidence>
<evidence type="ECO:0000313" key="5">
    <source>
        <dbReference type="Proteomes" id="UP000306631"/>
    </source>
</evidence>
<sequence>MGWYAVDDDQLASPAQAVGPWLAGSIALGALFLLVAALIKVLQEMRAGARGITPLRAAGSPVLPLPATGAAAAPTAPVLQIRACYARLARQAPDALVALLDNPQATRPVLAAHAEDPAARLAERGMAMQVQLAQGMEMLVAALPDAAPVAMFTLAPTLTRHSRYAAMEWPGLMASQSDAPGALLLRELDLNGPSLAPVLQALFARFTASPRLCSAVLLSLEGRLIRGRYQRPRDDEPEDPVDESMVLMWITRTGVPDAIRREAVEADTPAAQHARQPYAWFREELAAYTALAPHEPEAQVHAAAFITSLLPVLREEGTAQAQRLGDDAWYPVPWTRQQITLQEAAPVLGTLYPPRCVALRGDDGEALSPRAQEAAISEAWQTLHIALPEAARPRCVWYDSRADVDAAIALRMALRVLADPLDLDDPRVGIDLATRVGALGGGSGAAALALALASGKAGTAVIVDDDGRLLLQPIVPAPQPDATDTASALSRQPDLEHP</sequence>
<proteinExistence type="predicted"/>
<dbReference type="InterPro" id="IPR048303">
    <property type="entry name" value="Tla3_C"/>
</dbReference>
<keyword evidence="2" id="KW-0472">Membrane</keyword>
<gene>
    <name evidence="4" type="ORF">E5352_18980</name>
</gene>
<protein>
    <submittedName>
        <fullName evidence="4">DUF2875 domain-containing protein</fullName>
    </submittedName>
</protein>
<dbReference type="RefSeq" id="WP_136007171.1">
    <property type="nucleotide sequence ID" value="NZ_SRYW01000028.1"/>
</dbReference>
<evidence type="ECO:0000259" key="3">
    <source>
        <dbReference type="Pfam" id="PF20995"/>
    </source>
</evidence>
<organism evidence="4 5">
    <name type="scientific">Stenotrophomonas maltophilia</name>
    <name type="common">Pseudomonas maltophilia</name>
    <name type="synonym">Xanthomonas maltophilia</name>
    <dbReference type="NCBI Taxonomy" id="40324"/>
    <lineage>
        <taxon>Bacteria</taxon>
        <taxon>Pseudomonadati</taxon>
        <taxon>Pseudomonadota</taxon>
        <taxon>Gammaproteobacteria</taxon>
        <taxon>Lysobacterales</taxon>
        <taxon>Lysobacteraceae</taxon>
        <taxon>Stenotrophomonas</taxon>
        <taxon>Stenotrophomonas maltophilia group</taxon>
    </lineage>
</organism>
<feature type="domain" description="Type VI lipase adapter protein Tla3 C-terminal" evidence="3">
    <location>
        <begin position="348"/>
        <end position="463"/>
    </location>
</feature>
<keyword evidence="2" id="KW-0812">Transmembrane</keyword>
<evidence type="ECO:0000256" key="2">
    <source>
        <dbReference type="SAM" id="Phobius"/>
    </source>
</evidence>
<dbReference type="EMBL" id="SRYW01000028">
    <property type="protein sequence ID" value="TGY31341.1"/>
    <property type="molecule type" value="Genomic_DNA"/>
</dbReference>
<dbReference type="OrthoDB" id="6050866at2"/>
<feature type="transmembrane region" description="Helical" evidence="2">
    <location>
        <begin position="20"/>
        <end position="42"/>
    </location>
</feature>
<dbReference type="AlphaFoldDB" id="A0A4S2CSI3"/>
<reference evidence="4 5" key="1">
    <citation type="submission" date="2019-04" db="EMBL/GenBank/DDBJ databases">
        <title>Microbes associate with the intestines of laboratory mice.</title>
        <authorList>
            <person name="Navarre W."/>
            <person name="Wong E."/>
            <person name="Huang K."/>
            <person name="Tropini C."/>
            <person name="Ng K."/>
            <person name="Yu B."/>
        </authorList>
    </citation>
    <scope>NUCLEOTIDE SEQUENCE [LARGE SCALE GENOMIC DNA]</scope>
    <source>
        <strain evidence="4 5">NM62_B4-13</strain>
    </source>
</reference>
<comment type="caution">
    <text evidence="4">The sequence shown here is derived from an EMBL/GenBank/DDBJ whole genome shotgun (WGS) entry which is preliminary data.</text>
</comment>
<dbReference type="Proteomes" id="UP000306631">
    <property type="component" value="Unassembled WGS sequence"/>
</dbReference>
<name>A0A4S2CSI3_STEMA</name>
<keyword evidence="2" id="KW-1133">Transmembrane helix</keyword>
<evidence type="ECO:0000313" key="4">
    <source>
        <dbReference type="EMBL" id="TGY31341.1"/>
    </source>
</evidence>
<feature type="region of interest" description="Disordered" evidence="1">
    <location>
        <begin position="475"/>
        <end position="498"/>
    </location>
</feature>